<evidence type="ECO:0000256" key="1">
    <source>
        <dbReference type="SAM" id="MobiDB-lite"/>
    </source>
</evidence>
<feature type="region of interest" description="Disordered" evidence="1">
    <location>
        <begin position="268"/>
        <end position="290"/>
    </location>
</feature>
<feature type="region of interest" description="Disordered" evidence="1">
    <location>
        <begin position="26"/>
        <end position="62"/>
    </location>
</feature>
<name>A0A0D2HCV7_9EURO</name>
<organism evidence="2 3">
    <name type="scientific">Rhinocladiella mackenziei CBS 650.93</name>
    <dbReference type="NCBI Taxonomy" id="1442369"/>
    <lineage>
        <taxon>Eukaryota</taxon>
        <taxon>Fungi</taxon>
        <taxon>Dikarya</taxon>
        <taxon>Ascomycota</taxon>
        <taxon>Pezizomycotina</taxon>
        <taxon>Eurotiomycetes</taxon>
        <taxon>Chaetothyriomycetidae</taxon>
        <taxon>Chaetothyriales</taxon>
        <taxon>Herpotrichiellaceae</taxon>
        <taxon>Rhinocladiella</taxon>
    </lineage>
</organism>
<dbReference type="Proteomes" id="UP000053617">
    <property type="component" value="Unassembled WGS sequence"/>
</dbReference>
<evidence type="ECO:0000313" key="2">
    <source>
        <dbReference type="EMBL" id="KIX08303.1"/>
    </source>
</evidence>
<dbReference type="GeneID" id="25291030"/>
<sequence length="290" mass="32312">METAEPPSARKEKKGLRRVWNKIREIFKHKPTTSTAPSTQATAPTTSVAPPPTEPVATSIPSVSIKPSLSSLIVSREPSTEQPPKIEVDDTIEDFAELVEPSTHLPPKESATAAIETTQDPRNESQMRFNKAQAIFAKYNLELRESEWDMRPKVPYERVSKNIRMRVKYTCHNCSTTFGHDRVCIGCQHRRCAQCSRYPPRKDRTKSSQKTPAPPPVESTTEAPRPSGEGACHECQTGFELGAQECPNCYHQICERCLQEATITVENTPGRPAEQKPIQESAQEGSTTTI</sequence>
<evidence type="ECO:0000313" key="3">
    <source>
        <dbReference type="Proteomes" id="UP000053617"/>
    </source>
</evidence>
<feature type="region of interest" description="Disordered" evidence="1">
    <location>
        <begin position="198"/>
        <end position="228"/>
    </location>
</feature>
<protein>
    <submittedName>
        <fullName evidence="2">Uncharacterized protein</fullName>
    </submittedName>
</protein>
<reference evidence="2 3" key="1">
    <citation type="submission" date="2015-01" db="EMBL/GenBank/DDBJ databases">
        <title>The Genome Sequence of Rhinocladiella mackenzie CBS 650.93.</title>
        <authorList>
            <consortium name="The Broad Institute Genomics Platform"/>
            <person name="Cuomo C."/>
            <person name="de Hoog S."/>
            <person name="Gorbushina A."/>
            <person name="Stielow B."/>
            <person name="Teixiera M."/>
            <person name="Abouelleil A."/>
            <person name="Chapman S.B."/>
            <person name="Priest M."/>
            <person name="Young S.K."/>
            <person name="Wortman J."/>
            <person name="Nusbaum C."/>
            <person name="Birren B."/>
        </authorList>
    </citation>
    <scope>NUCLEOTIDE SEQUENCE [LARGE SCALE GENOMIC DNA]</scope>
    <source>
        <strain evidence="2 3">CBS 650.93</strain>
    </source>
</reference>
<dbReference type="VEuPathDB" id="FungiDB:Z518_02959"/>
<accession>A0A0D2HCV7</accession>
<dbReference type="EMBL" id="KN847476">
    <property type="protein sequence ID" value="KIX08303.1"/>
    <property type="molecule type" value="Genomic_DNA"/>
</dbReference>
<feature type="compositionally biased region" description="Polar residues" evidence="1">
    <location>
        <begin position="278"/>
        <end position="290"/>
    </location>
</feature>
<feature type="compositionally biased region" description="Low complexity" evidence="1">
    <location>
        <begin position="32"/>
        <end position="48"/>
    </location>
</feature>
<dbReference type="RefSeq" id="XP_013275439.1">
    <property type="nucleotide sequence ID" value="XM_013419985.1"/>
</dbReference>
<gene>
    <name evidence="2" type="ORF">Z518_02959</name>
</gene>
<dbReference type="OrthoDB" id="5370011at2759"/>
<dbReference type="HOGENOM" id="CLU_047721_2_0_1"/>
<proteinExistence type="predicted"/>
<dbReference type="AlphaFoldDB" id="A0A0D2HCV7"/>
<keyword evidence="3" id="KW-1185">Reference proteome</keyword>